<dbReference type="Pfam" id="PF19073">
    <property type="entry name" value="DUF5769"/>
    <property type="match status" value="1"/>
</dbReference>
<protein>
    <submittedName>
        <fullName evidence="1">Uncharacterized protein</fullName>
    </submittedName>
</protein>
<reference evidence="2" key="1">
    <citation type="submission" date="2018-01" db="EMBL/GenBank/DDBJ databases">
        <title>Testimony of 'menage a trois' revealed by the proteome of Megavirus virophage.</title>
        <authorList>
            <person name="Jeudy S."/>
            <person name="Bertaux L."/>
            <person name="Alempic J.-M."/>
            <person name="Lartigue A."/>
            <person name="Legendre M."/>
            <person name="Philippe N."/>
            <person name="Beucher L."/>
            <person name="Biondi E."/>
            <person name="Juul S."/>
            <person name="Turner D."/>
            <person name="Coute Y."/>
            <person name="Claverie J.-M."/>
            <person name="Abergel C."/>
        </authorList>
    </citation>
    <scope>NUCLEOTIDE SEQUENCE [LARGE SCALE GENOMIC DNA]</scope>
</reference>
<name>A0A2P1EMV0_9VIRU</name>
<evidence type="ECO:0000313" key="1">
    <source>
        <dbReference type="EMBL" id="AVL95180.1"/>
    </source>
</evidence>
<dbReference type="Proteomes" id="UP000289600">
    <property type="component" value="Segment"/>
</dbReference>
<gene>
    <name evidence="1" type="ORF">mc_793</name>
</gene>
<organism evidence="1 2">
    <name type="scientific">Moumouvirus australiensis</name>
    <dbReference type="NCBI Taxonomy" id="2109587"/>
    <lineage>
        <taxon>Viruses</taxon>
        <taxon>Varidnaviria</taxon>
        <taxon>Bamfordvirae</taxon>
        <taxon>Nucleocytoviricota</taxon>
        <taxon>Megaviricetes</taxon>
        <taxon>Imitervirales</taxon>
        <taxon>Mimiviridae</taxon>
        <taxon>Megamimivirinae</taxon>
        <taxon>Moumouvirus</taxon>
        <taxon>Moumouvirus australiense</taxon>
    </lineage>
</organism>
<proteinExistence type="predicted"/>
<dbReference type="InterPro" id="IPR043908">
    <property type="entry name" value="DUF5769"/>
</dbReference>
<dbReference type="EMBL" id="MG807320">
    <property type="protein sequence ID" value="AVL95180.1"/>
    <property type="molecule type" value="Genomic_DNA"/>
</dbReference>
<evidence type="ECO:0000313" key="2">
    <source>
        <dbReference type="Proteomes" id="UP000289600"/>
    </source>
</evidence>
<sequence>MDQFKDSTNFVTETLIPTLMFLAYNTIMQTQNKPVAKYLLSSLPDTVCLEKQQQLYQARNTLFNDITDIIYYCPKSYIFGGFHRDFFAKMPFKDIDIRFKFKTEATLFIEKIQKIYNIKFLKPSYKSIGCYTICAQSKSNSDFNIFLDISYKKDINGNIFTKKLFDFDVNMLSSCRHYLDRYYLRSLKSINPHCEVLDIIDNCTRKQFIVLDYNGKPEILHKPSYTAVMDSDGRITRITRNFYPYNSFISKIMNTNCINYHTIRGKKLLQRKKKMESRGWICLNEECSNPVCILAPETLRDKYNEYIQEIRSQRIKKTQEKIKKTEKKLRRQAKDKEIKPFGYIPGLISKKMVSKNQYTKSIEAKQIHLSKRKLLKQRKDNDVVCDKTRKYRSKRSGKIRYDF</sequence>
<keyword evidence="2" id="KW-1185">Reference proteome</keyword>
<accession>A0A2P1EMV0</accession>